<dbReference type="EMBL" id="ML179121">
    <property type="protein sequence ID" value="THU99323.1"/>
    <property type="molecule type" value="Genomic_DNA"/>
</dbReference>
<sequence>MHCKKNLHGDGIMVHSNLSRVEKSEPYEWYYVTLKEYEESRKDVQRETQITNTSRNIVLEAFRIVRRLLQVNEYDISHNKTAEIHFLDERAHNLYQGQQKKEQRKGDSIEGF</sequence>
<dbReference type="AlphaFoldDB" id="A0A4S8MBJ2"/>
<name>A0A4S8MBJ2_DENBC</name>
<protein>
    <submittedName>
        <fullName evidence="1">Uncharacterized protein</fullName>
    </submittedName>
</protein>
<keyword evidence="2" id="KW-1185">Reference proteome</keyword>
<accession>A0A4S8MBJ2</accession>
<dbReference type="Proteomes" id="UP000297245">
    <property type="component" value="Unassembled WGS sequence"/>
</dbReference>
<evidence type="ECO:0000313" key="2">
    <source>
        <dbReference type="Proteomes" id="UP000297245"/>
    </source>
</evidence>
<evidence type="ECO:0000313" key="1">
    <source>
        <dbReference type="EMBL" id="THU99323.1"/>
    </source>
</evidence>
<reference evidence="1 2" key="1">
    <citation type="journal article" date="2019" name="Nat. Ecol. Evol.">
        <title>Megaphylogeny resolves global patterns of mushroom evolution.</title>
        <authorList>
            <person name="Varga T."/>
            <person name="Krizsan K."/>
            <person name="Foldi C."/>
            <person name="Dima B."/>
            <person name="Sanchez-Garcia M."/>
            <person name="Sanchez-Ramirez S."/>
            <person name="Szollosi G.J."/>
            <person name="Szarkandi J.G."/>
            <person name="Papp V."/>
            <person name="Albert L."/>
            <person name="Andreopoulos W."/>
            <person name="Angelini C."/>
            <person name="Antonin V."/>
            <person name="Barry K.W."/>
            <person name="Bougher N.L."/>
            <person name="Buchanan P."/>
            <person name="Buyck B."/>
            <person name="Bense V."/>
            <person name="Catcheside P."/>
            <person name="Chovatia M."/>
            <person name="Cooper J."/>
            <person name="Damon W."/>
            <person name="Desjardin D."/>
            <person name="Finy P."/>
            <person name="Geml J."/>
            <person name="Haridas S."/>
            <person name="Hughes K."/>
            <person name="Justo A."/>
            <person name="Karasinski D."/>
            <person name="Kautmanova I."/>
            <person name="Kiss B."/>
            <person name="Kocsube S."/>
            <person name="Kotiranta H."/>
            <person name="LaButti K.M."/>
            <person name="Lechner B.E."/>
            <person name="Liimatainen K."/>
            <person name="Lipzen A."/>
            <person name="Lukacs Z."/>
            <person name="Mihaltcheva S."/>
            <person name="Morgado L.N."/>
            <person name="Niskanen T."/>
            <person name="Noordeloos M.E."/>
            <person name="Ohm R.A."/>
            <person name="Ortiz-Santana B."/>
            <person name="Ovrebo C."/>
            <person name="Racz N."/>
            <person name="Riley R."/>
            <person name="Savchenko A."/>
            <person name="Shiryaev A."/>
            <person name="Soop K."/>
            <person name="Spirin V."/>
            <person name="Szebenyi C."/>
            <person name="Tomsovsky M."/>
            <person name="Tulloss R.E."/>
            <person name="Uehling J."/>
            <person name="Grigoriev I.V."/>
            <person name="Vagvolgyi C."/>
            <person name="Papp T."/>
            <person name="Martin F.M."/>
            <person name="Miettinen O."/>
            <person name="Hibbett D.S."/>
            <person name="Nagy L.G."/>
        </authorList>
    </citation>
    <scope>NUCLEOTIDE SEQUENCE [LARGE SCALE GENOMIC DNA]</scope>
    <source>
        <strain evidence="1 2">CBS 962.96</strain>
    </source>
</reference>
<gene>
    <name evidence="1" type="ORF">K435DRAFT_794970</name>
</gene>
<organism evidence="1 2">
    <name type="scientific">Dendrothele bispora (strain CBS 962.96)</name>
    <dbReference type="NCBI Taxonomy" id="1314807"/>
    <lineage>
        <taxon>Eukaryota</taxon>
        <taxon>Fungi</taxon>
        <taxon>Dikarya</taxon>
        <taxon>Basidiomycota</taxon>
        <taxon>Agaricomycotina</taxon>
        <taxon>Agaricomycetes</taxon>
        <taxon>Agaricomycetidae</taxon>
        <taxon>Agaricales</taxon>
        <taxon>Agaricales incertae sedis</taxon>
        <taxon>Dendrothele</taxon>
    </lineage>
</organism>
<proteinExistence type="predicted"/>